<proteinExistence type="predicted"/>
<reference evidence="2 3" key="1">
    <citation type="submission" date="2023-09" db="EMBL/GenBank/DDBJ databases">
        <authorList>
            <person name="Wang M."/>
        </authorList>
    </citation>
    <scope>NUCLEOTIDE SEQUENCE [LARGE SCALE GENOMIC DNA]</scope>
    <source>
        <strain evidence="2">GT-2023</strain>
        <tissue evidence="2">Liver</tissue>
    </source>
</reference>
<name>A0ABR3L6R9_9TELE</name>
<organism evidence="2 3">
    <name type="scientific">Cirrhinus molitorella</name>
    <name type="common">mud carp</name>
    <dbReference type="NCBI Taxonomy" id="172907"/>
    <lineage>
        <taxon>Eukaryota</taxon>
        <taxon>Metazoa</taxon>
        <taxon>Chordata</taxon>
        <taxon>Craniata</taxon>
        <taxon>Vertebrata</taxon>
        <taxon>Euteleostomi</taxon>
        <taxon>Actinopterygii</taxon>
        <taxon>Neopterygii</taxon>
        <taxon>Teleostei</taxon>
        <taxon>Ostariophysi</taxon>
        <taxon>Cypriniformes</taxon>
        <taxon>Cyprinidae</taxon>
        <taxon>Labeoninae</taxon>
        <taxon>Labeonini</taxon>
        <taxon>Cirrhinus</taxon>
    </lineage>
</organism>
<sequence>IETLSEEGKKSASRQGFLWEHGIVGKWGKGPFIVPAVIEAGARGAAELLHKQSRSHADIWEHRNNRVSSVARGSGRPTPCPEVNSVVTKGALSPHSPPLHETKDSQRRDPYWNSATDVSTDHWTAF</sequence>
<accession>A0ABR3L6R9</accession>
<feature type="non-terminal residue" evidence="2">
    <location>
        <position position="1"/>
    </location>
</feature>
<feature type="compositionally biased region" description="Polar residues" evidence="1">
    <location>
        <begin position="113"/>
        <end position="126"/>
    </location>
</feature>
<dbReference type="EMBL" id="JAYMGO010000025">
    <property type="protein sequence ID" value="KAL1247434.1"/>
    <property type="molecule type" value="Genomic_DNA"/>
</dbReference>
<feature type="region of interest" description="Disordered" evidence="1">
    <location>
        <begin position="68"/>
        <end position="126"/>
    </location>
</feature>
<keyword evidence="3" id="KW-1185">Reference proteome</keyword>
<protein>
    <submittedName>
        <fullName evidence="2">Uncharacterized protein</fullName>
    </submittedName>
</protein>
<evidence type="ECO:0000313" key="2">
    <source>
        <dbReference type="EMBL" id="KAL1247434.1"/>
    </source>
</evidence>
<evidence type="ECO:0000256" key="1">
    <source>
        <dbReference type="SAM" id="MobiDB-lite"/>
    </source>
</evidence>
<evidence type="ECO:0000313" key="3">
    <source>
        <dbReference type="Proteomes" id="UP001558613"/>
    </source>
</evidence>
<dbReference type="Proteomes" id="UP001558613">
    <property type="component" value="Unassembled WGS sequence"/>
</dbReference>
<comment type="caution">
    <text evidence="2">The sequence shown here is derived from an EMBL/GenBank/DDBJ whole genome shotgun (WGS) entry which is preliminary data.</text>
</comment>
<gene>
    <name evidence="2" type="ORF">QQF64_022810</name>
</gene>
<feature type="compositionally biased region" description="Basic and acidic residues" evidence="1">
    <location>
        <begin position="98"/>
        <end position="110"/>
    </location>
</feature>